<dbReference type="InterPro" id="IPR002298">
    <property type="entry name" value="DNA_polymerase_A"/>
</dbReference>
<dbReference type="GO" id="GO:0003887">
    <property type="term" value="F:DNA-directed DNA polymerase activity"/>
    <property type="evidence" value="ECO:0007669"/>
    <property type="project" value="UniProtKB-UniRule"/>
</dbReference>
<dbReference type="GO" id="GO:0008408">
    <property type="term" value="F:3'-5' exonuclease activity"/>
    <property type="evidence" value="ECO:0007669"/>
    <property type="project" value="UniProtKB-UniRule"/>
</dbReference>
<keyword evidence="9 16" id="KW-0378">Hydrolase</keyword>
<keyword evidence="6 16" id="KW-0235">DNA replication</keyword>
<dbReference type="Gene3D" id="1.10.150.20">
    <property type="entry name" value="5' to 3' exonuclease, C-terminal subdomain"/>
    <property type="match status" value="2"/>
</dbReference>
<evidence type="ECO:0000256" key="1">
    <source>
        <dbReference type="ARBA" id="ARBA00007705"/>
    </source>
</evidence>
<dbReference type="InterPro" id="IPR043502">
    <property type="entry name" value="DNA/RNA_pol_sf"/>
</dbReference>
<evidence type="ECO:0000256" key="13">
    <source>
        <dbReference type="ARBA" id="ARBA00023204"/>
    </source>
</evidence>
<dbReference type="PRINTS" id="PR00868">
    <property type="entry name" value="DNAPOLI"/>
</dbReference>
<dbReference type="Proteomes" id="UP000230052">
    <property type="component" value="Unassembled WGS sequence"/>
</dbReference>
<evidence type="ECO:0000256" key="7">
    <source>
        <dbReference type="ARBA" id="ARBA00022722"/>
    </source>
</evidence>
<evidence type="ECO:0000256" key="2">
    <source>
        <dbReference type="ARBA" id="ARBA00012417"/>
    </source>
</evidence>
<feature type="domain" description="DNA-directed DNA polymerase family A palm" evidence="19">
    <location>
        <begin position="643"/>
        <end position="850"/>
    </location>
</feature>
<dbReference type="InterPro" id="IPR008918">
    <property type="entry name" value="HhH2"/>
</dbReference>
<accession>A0A2J0KUF0</accession>
<dbReference type="Gene3D" id="3.40.50.1010">
    <property type="entry name" value="5'-nuclease"/>
    <property type="match status" value="1"/>
</dbReference>
<dbReference type="CDD" id="cd08637">
    <property type="entry name" value="DNA_pol_A_pol_I_C"/>
    <property type="match status" value="1"/>
</dbReference>
<dbReference type="InterPro" id="IPR036279">
    <property type="entry name" value="5-3_exonuclease_C_sf"/>
</dbReference>
<dbReference type="NCBIfam" id="TIGR00593">
    <property type="entry name" value="pola"/>
    <property type="match status" value="1"/>
</dbReference>
<evidence type="ECO:0000256" key="6">
    <source>
        <dbReference type="ARBA" id="ARBA00022705"/>
    </source>
</evidence>
<evidence type="ECO:0000256" key="12">
    <source>
        <dbReference type="ARBA" id="ARBA00023125"/>
    </source>
</evidence>
<dbReference type="InterPro" id="IPR029060">
    <property type="entry name" value="PIN-like_dom_sf"/>
</dbReference>
<dbReference type="GO" id="GO:0006302">
    <property type="term" value="P:double-strand break repair"/>
    <property type="evidence" value="ECO:0007669"/>
    <property type="project" value="TreeGrafter"/>
</dbReference>
<keyword evidence="12 16" id="KW-0238">DNA-binding</keyword>
<dbReference type="InterPro" id="IPR002562">
    <property type="entry name" value="3'-5'_exonuclease_dom"/>
</dbReference>
<evidence type="ECO:0000259" key="18">
    <source>
        <dbReference type="SMART" id="SM00475"/>
    </source>
</evidence>
<dbReference type="CDD" id="cd09898">
    <property type="entry name" value="H3TH_53EXO"/>
    <property type="match status" value="1"/>
</dbReference>
<dbReference type="SUPFAM" id="SSF53098">
    <property type="entry name" value="Ribonuclease H-like"/>
    <property type="match status" value="1"/>
</dbReference>
<organism evidence="20 21">
    <name type="scientific">Candidatus Aquitaenariimonas noxiae</name>
    <dbReference type="NCBI Taxonomy" id="1974741"/>
    <lineage>
        <taxon>Bacteria</taxon>
        <taxon>Pseudomonadati</taxon>
        <taxon>Candidatus Omnitrophota</taxon>
        <taxon>Candidatus Aquitaenariimonas</taxon>
    </lineage>
</organism>
<dbReference type="InterPro" id="IPR036397">
    <property type="entry name" value="RNaseH_sf"/>
</dbReference>
<dbReference type="EC" id="2.7.7.7" evidence="2 15"/>
<reference evidence="20 21" key="1">
    <citation type="submission" date="2017-09" db="EMBL/GenBank/DDBJ databases">
        <title>Depth-based differentiation of microbial function through sediment-hosted aquifers and enrichment of novel symbionts in the deep terrestrial subsurface.</title>
        <authorList>
            <person name="Probst A.J."/>
            <person name="Ladd B."/>
            <person name="Jarett J.K."/>
            <person name="Geller-Mcgrath D.E."/>
            <person name="Sieber C.M."/>
            <person name="Emerson J.B."/>
            <person name="Anantharaman K."/>
            <person name="Thomas B.C."/>
            <person name="Malmstrom R."/>
            <person name="Stieglmeier M."/>
            <person name="Klingl A."/>
            <person name="Woyke T."/>
            <person name="Ryan C.M."/>
            <person name="Banfield J.F."/>
        </authorList>
    </citation>
    <scope>NUCLEOTIDE SEQUENCE [LARGE SCALE GENOMIC DNA]</scope>
    <source>
        <strain evidence="20">CG07_land_8_20_14_0_80_42_15</strain>
    </source>
</reference>
<dbReference type="CDD" id="cd09859">
    <property type="entry name" value="PIN_53EXO"/>
    <property type="match status" value="1"/>
</dbReference>
<evidence type="ECO:0000256" key="9">
    <source>
        <dbReference type="ARBA" id="ARBA00022801"/>
    </source>
</evidence>
<keyword evidence="4 16" id="KW-0808">Transferase</keyword>
<evidence type="ECO:0000256" key="14">
    <source>
        <dbReference type="ARBA" id="ARBA00049244"/>
    </source>
</evidence>
<dbReference type="NCBIfam" id="NF004397">
    <property type="entry name" value="PRK05755.1"/>
    <property type="match status" value="1"/>
</dbReference>
<dbReference type="Gene3D" id="1.20.1060.10">
    <property type="entry name" value="Taq DNA Polymerase, Chain T, domain 4"/>
    <property type="match status" value="1"/>
</dbReference>
<dbReference type="Gene3D" id="3.30.420.10">
    <property type="entry name" value="Ribonuclease H-like superfamily/Ribonuclease H"/>
    <property type="match status" value="1"/>
</dbReference>
<dbReference type="GO" id="GO:0003677">
    <property type="term" value="F:DNA binding"/>
    <property type="evidence" value="ECO:0007669"/>
    <property type="project" value="UniProtKB-UniRule"/>
</dbReference>
<dbReference type="PROSITE" id="PS00447">
    <property type="entry name" value="DNA_POLYMERASE_A"/>
    <property type="match status" value="1"/>
</dbReference>
<comment type="catalytic activity">
    <reaction evidence="14 16">
        <text>DNA(n) + a 2'-deoxyribonucleoside 5'-triphosphate = DNA(n+1) + diphosphate</text>
        <dbReference type="Rhea" id="RHEA:22508"/>
        <dbReference type="Rhea" id="RHEA-COMP:17339"/>
        <dbReference type="Rhea" id="RHEA-COMP:17340"/>
        <dbReference type="ChEBI" id="CHEBI:33019"/>
        <dbReference type="ChEBI" id="CHEBI:61560"/>
        <dbReference type="ChEBI" id="CHEBI:173112"/>
        <dbReference type="EC" id="2.7.7.7"/>
    </reaction>
</comment>
<dbReference type="FunFam" id="1.10.150.20:FF:000003">
    <property type="entry name" value="DNA polymerase I"/>
    <property type="match status" value="1"/>
</dbReference>
<evidence type="ECO:0000256" key="10">
    <source>
        <dbReference type="ARBA" id="ARBA00022839"/>
    </source>
</evidence>
<evidence type="ECO:0000256" key="16">
    <source>
        <dbReference type="RuleBase" id="RU004460"/>
    </source>
</evidence>
<evidence type="ECO:0000256" key="3">
    <source>
        <dbReference type="ARBA" id="ARBA00020311"/>
    </source>
</evidence>
<dbReference type="SUPFAM" id="SSF47807">
    <property type="entry name" value="5' to 3' exonuclease, C-terminal subdomain"/>
    <property type="match status" value="1"/>
</dbReference>
<dbReference type="InterPro" id="IPR002421">
    <property type="entry name" value="5-3_exonuclease"/>
</dbReference>
<proteinExistence type="inferred from homology"/>
<dbReference type="SMART" id="SM00475">
    <property type="entry name" value="53EXOc"/>
    <property type="match status" value="1"/>
</dbReference>
<dbReference type="InterPro" id="IPR001098">
    <property type="entry name" value="DNA-dir_DNA_pol_A_palm_dom"/>
</dbReference>
<comment type="caution">
    <text evidence="20">The sequence shown here is derived from an EMBL/GenBank/DDBJ whole genome shotgun (WGS) entry which is preliminary data.</text>
</comment>
<dbReference type="GO" id="GO:0006261">
    <property type="term" value="P:DNA-templated DNA replication"/>
    <property type="evidence" value="ECO:0007669"/>
    <property type="project" value="UniProtKB-UniRule"/>
</dbReference>
<comment type="function">
    <text evidence="16">In addition to polymerase activity, this DNA polymerase exhibits 3'-5' and 5'-3' exonuclease activity.</text>
</comment>
<evidence type="ECO:0000313" key="20">
    <source>
        <dbReference type="EMBL" id="PIU42035.1"/>
    </source>
</evidence>
<evidence type="ECO:0000256" key="15">
    <source>
        <dbReference type="NCBIfam" id="TIGR00593"/>
    </source>
</evidence>
<keyword evidence="11 16" id="KW-0239">DNA-directed DNA polymerase</keyword>
<dbReference type="InterPro" id="IPR020045">
    <property type="entry name" value="DNA_polI_H3TH"/>
</dbReference>
<protein>
    <recommendedName>
        <fullName evidence="3 15">DNA polymerase I</fullName>
        <ecNumber evidence="2 15">2.7.7.7</ecNumber>
    </recommendedName>
</protein>
<evidence type="ECO:0000259" key="17">
    <source>
        <dbReference type="SMART" id="SM00474"/>
    </source>
</evidence>
<evidence type="ECO:0000313" key="21">
    <source>
        <dbReference type="Proteomes" id="UP000230052"/>
    </source>
</evidence>
<dbReference type="SMART" id="SM00474">
    <property type="entry name" value="35EXOc"/>
    <property type="match status" value="1"/>
</dbReference>
<keyword evidence="8 16" id="KW-0227">DNA damage</keyword>
<dbReference type="SUPFAM" id="SSF56672">
    <property type="entry name" value="DNA/RNA polymerases"/>
    <property type="match status" value="1"/>
</dbReference>
<feature type="domain" description="3'-5' exonuclease" evidence="17">
    <location>
        <begin position="294"/>
        <end position="476"/>
    </location>
</feature>
<dbReference type="Pfam" id="PF01612">
    <property type="entry name" value="DNA_pol_A_exo1"/>
    <property type="match status" value="1"/>
</dbReference>
<dbReference type="InterPro" id="IPR019760">
    <property type="entry name" value="DNA-dir_DNA_pol_A_CS"/>
</dbReference>
<dbReference type="CDD" id="cd06139">
    <property type="entry name" value="DNA_polA_I_Ecoli_like_exo"/>
    <property type="match status" value="1"/>
</dbReference>
<evidence type="ECO:0000256" key="11">
    <source>
        <dbReference type="ARBA" id="ARBA00022932"/>
    </source>
</evidence>
<dbReference type="Pfam" id="PF01367">
    <property type="entry name" value="5_3_exonuc"/>
    <property type="match status" value="1"/>
</dbReference>
<dbReference type="SMART" id="SM00279">
    <property type="entry name" value="HhH2"/>
    <property type="match status" value="1"/>
</dbReference>
<evidence type="ECO:0000256" key="5">
    <source>
        <dbReference type="ARBA" id="ARBA00022695"/>
    </source>
</evidence>
<keyword evidence="10 16" id="KW-0269">Exonuclease</keyword>
<dbReference type="FunFam" id="1.20.1060.10:FF:000001">
    <property type="entry name" value="DNA polymerase I"/>
    <property type="match status" value="1"/>
</dbReference>
<dbReference type="FunFam" id="1.10.150.20:FF:000002">
    <property type="entry name" value="DNA polymerase I"/>
    <property type="match status" value="1"/>
</dbReference>
<dbReference type="PANTHER" id="PTHR10133">
    <property type="entry name" value="DNA POLYMERASE I"/>
    <property type="match status" value="1"/>
</dbReference>
<dbReference type="PANTHER" id="PTHR10133:SF27">
    <property type="entry name" value="DNA POLYMERASE NU"/>
    <property type="match status" value="1"/>
</dbReference>
<dbReference type="AlphaFoldDB" id="A0A2J0KUF0"/>
<dbReference type="InterPro" id="IPR020046">
    <property type="entry name" value="5-3_exonucl_a-hlix_arch_N"/>
</dbReference>
<evidence type="ECO:0000259" key="19">
    <source>
        <dbReference type="SMART" id="SM00482"/>
    </source>
</evidence>
<dbReference type="GO" id="GO:0008409">
    <property type="term" value="F:5'-3' exonuclease activity"/>
    <property type="evidence" value="ECO:0007669"/>
    <property type="project" value="UniProtKB-UniRule"/>
</dbReference>
<gene>
    <name evidence="16" type="primary">polA</name>
    <name evidence="20" type="ORF">COS99_02275</name>
</gene>
<evidence type="ECO:0000256" key="8">
    <source>
        <dbReference type="ARBA" id="ARBA00022763"/>
    </source>
</evidence>
<dbReference type="Pfam" id="PF02739">
    <property type="entry name" value="5_3_exonuc_N"/>
    <property type="match status" value="1"/>
</dbReference>
<keyword evidence="5 16" id="KW-0548">Nucleotidyltransferase</keyword>
<comment type="similarity">
    <text evidence="1 16">Belongs to the DNA polymerase type-A family.</text>
</comment>
<name>A0A2J0KUF0_9BACT</name>
<evidence type="ECO:0000256" key="4">
    <source>
        <dbReference type="ARBA" id="ARBA00022679"/>
    </source>
</evidence>
<dbReference type="InterPro" id="IPR012337">
    <property type="entry name" value="RNaseH-like_sf"/>
</dbReference>
<dbReference type="SUPFAM" id="SSF88723">
    <property type="entry name" value="PIN domain-like"/>
    <property type="match status" value="1"/>
</dbReference>
<dbReference type="InterPro" id="IPR018320">
    <property type="entry name" value="DNA_polymerase_1"/>
</dbReference>
<dbReference type="FunFam" id="3.40.50.1010:FF:000001">
    <property type="entry name" value="DNA polymerase I"/>
    <property type="match status" value="1"/>
</dbReference>
<feature type="domain" description="5'-3' exonuclease" evidence="18">
    <location>
        <begin position="5"/>
        <end position="261"/>
    </location>
</feature>
<keyword evidence="13 16" id="KW-0234">DNA repair</keyword>
<dbReference type="Pfam" id="PF00476">
    <property type="entry name" value="DNA_pol_A"/>
    <property type="match status" value="1"/>
</dbReference>
<dbReference type="Gene3D" id="3.30.70.370">
    <property type="match status" value="1"/>
</dbReference>
<dbReference type="EMBL" id="PEWV01000022">
    <property type="protein sequence ID" value="PIU42035.1"/>
    <property type="molecule type" value="Genomic_DNA"/>
</dbReference>
<dbReference type="SMART" id="SM00482">
    <property type="entry name" value="POLAc"/>
    <property type="match status" value="1"/>
</dbReference>
<keyword evidence="7" id="KW-0540">Nuclease</keyword>
<sequence>MTKKAKLVLIDGNSLCYRAYYAIRGLTSSKGFPTNAIYGFVTMLNKIVEDNAPTHLAVAFDRKEPTFRHKKFKEYKITRKPMPDDLVGQIPYIKDVLKAYNIAAFELAGYEADDILATIAKKAAKKDFLTFIVTGDKDMLQLVNSNTMVCDTHKDDLIYDASKVEQRFGVGPDLIKDIMALMGDSTDNIPGIPGIGEKGAMELVKKFGTIENLLSSVDKVDSKSKRELLIEHAELAKMSKELATLDYDVPIEVDLDKLEVALPDKRRLLEIFKELNFKSLVNQLSTRKELDAAYKLIDSEAGFDKFFNDIKKVKEFALDFETTNADPMVAEPIGISFCWEEGKAFYVAFSEKGPLSKKNVFEKLRPLFENENIKKVGQNIKYEILILMNNGVDLKGIDFDTMVASYLLNPSKLNHNLEDISLEYLDHKMISITDLIGKGKKQISMKDVDIEAVSKYSCEDSDVTFRLKNILDKDMSEKGLSELFYNVEMPLVKVLAKMEFNGVCIDTDLMESLGKEMEGSLKKLEAEIYKIAGEEFNINSPKQLSVILYEKLKLPVVKKTKTGLSTDEWTLRRLAVRHELPNKLLSFRELAKLKSTYIDALPKLINPKTGRVHTSFNQTVTATGRLSSSEPNLQNIPIKTDLGKMIRKIFVPTDKKNLLLSCDYSQIELRVLAHLANDKTLIHAFQKGLDIHAYTASLIFGVREKDVDESMRNTAKTVNFGIVYGMSAFGLSSALEIDIEKAKNFIDSYFERYPRVKEYIEECIATAKETGYVTTLMNRRRYIPDIDNADIRVRQFAERTAINTPIQGSAADIIKVAMLNIDKMLEEKGLSAKMTMQVHDELVFDVPEKELDKTRQIVKKCMEEVINLKVPIVAKASMGKNWLDIE</sequence>